<evidence type="ECO:0000259" key="4">
    <source>
        <dbReference type="Pfam" id="PF03807"/>
    </source>
</evidence>
<dbReference type="InterPro" id="IPR000304">
    <property type="entry name" value="Pyrroline-COOH_reductase"/>
</dbReference>
<accession>A0ABR2I6Q3</accession>
<dbReference type="Proteomes" id="UP001470230">
    <property type="component" value="Unassembled WGS sequence"/>
</dbReference>
<protein>
    <recommendedName>
        <fullName evidence="8">Pyrroline-5-carboxylate reductase</fullName>
    </recommendedName>
</protein>
<dbReference type="PANTHER" id="PTHR11645:SF0">
    <property type="entry name" value="PYRROLINE-5-CARBOXYLATE REDUCTASE 3"/>
    <property type="match status" value="1"/>
</dbReference>
<keyword evidence="3" id="KW-0560">Oxidoreductase</keyword>
<sequence length="270" mass="28156">MSLSQSFKIGFIGAGKMGGAIIKGLISAGHPSENIIVSEKSKSTIDNLVNNYHVKNVQKSTDVASISDAVIVAVHPNQFTDVLEEIKSSITNKKTVISVAGGLQCKTLESHLGSPVVRVMPNICAEVCESVSAITSNINTPNSNINIAESIFNMVGQTIHIKEDLFDAFSGVAGCGLAFVFPIIEAMADGAVLEGIDRSTAIRLAAQTVAGAGKLAVVTGKHPGPLKDDVCSPGGCTIEGVKTIEEHGVRAAYINAVISAVEKSKRMANQ</sequence>
<dbReference type="Pfam" id="PF14748">
    <property type="entry name" value="P5CR_dimer"/>
    <property type="match status" value="1"/>
</dbReference>
<dbReference type="PANTHER" id="PTHR11645">
    <property type="entry name" value="PYRROLINE-5-CARBOXYLATE REDUCTASE"/>
    <property type="match status" value="1"/>
</dbReference>
<dbReference type="SUPFAM" id="SSF48179">
    <property type="entry name" value="6-phosphogluconate dehydrogenase C-terminal domain-like"/>
    <property type="match status" value="1"/>
</dbReference>
<evidence type="ECO:0000313" key="6">
    <source>
        <dbReference type="EMBL" id="KAK8858161.1"/>
    </source>
</evidence>
<evidence type="ECO:0000256" key="1">
    <source>
        <dbReference type="ARBA" id="ARBA00005525"/>
    </source>
</evidence>
<dbReference type="InterPro" id="IPR008927">
    <property type="entry name" value="6-PGluconate_DH-like_C_sf"/>
</dbReference>
<dbReference type="Gene3D" id="1.10.3730.10">
    <property type="entry name" value="ProC C-terminal domain-like"/>
    <property type="match status" value="1"/>
</dbReference>
<reference evidence="6 7" key="1">
    <citation type="submission" date="2024-04" db="EMBL/GenBank/DDBJ databases">
        <title>Tritrichomonas musculus Genome.</title>
        <authorList>
            <person name="Alves-Ferreira E."/>
            <person name="Grigg M."/>
            <person name="Lorenzi H."/>
            <person name="Galac M."/>
        </authorList>
    </citation>
    <scope>NUCLEOTIDE SEQUENCE [LARGE SCALE GENOMIC DNA]</scope>
    <source>
        <strain evidence="6 7">EAF2021</strain>
    </source>
</reference>
<comment type="caution">
    <text evidence="6">The sequence shown here is derived from an EMBL/GenBank/DDBJ whole genome shotgun (WGS) entry which is preliminary data.</text>
</comment>
<keyword evidence="2" id="KW-0521">NADP</keyword>
<feature type="domain" description="Pyrroline-5-carboxylate reductase dimerisation" evidence="5">
    <location>
        <begin position="163"/>
        <end position="267"/>
    </location>
</feature>
<dbReference type="Gene3D" id="3.40.50.720">
    <property type="entry name" value="NAD(P)-binding Rossmann-like Domain"/>
    <property type="match status" value="1"/>
</dbReference>
<evidence type="ECO:0000256" key="2">
    <source>
        <dbReference type="ARBA" id="ARBA00022857"/>
    </source>
</evidence>
<organism evidence="6 7">
    <name type="scientific">Tritrichomonas musculus</name>
    <dbReference type="NCBI Taxonomy" id="1915356"/>
    <lineage>
        <taxon>Eukaryota</taxon>
        <taxon>Metamonada</taxon>
        <taxon>Parabasalia</taxon>
        <taxon>Tritrichomonadida</taxon>
        <taxon>Tritrichomonadidae</taxon>
        <taxon>Tritrichomonas</taxon>
    </lineage>
</organism>
<dbReference type="InterPro" id="IPR029036">
    <property type="entry name" value="P5CR_dimer"/>
</dbReference>
<keyword evidence="7" id="KW-1185">Reference proteome</keyword>
<gene>
    <name evidence="6" type="ORF">M9Y10_013262</name>
</gene>
<dbReference type="PIRSF" id="PIRSF000193">
    <property type="entry name" value="Pyrrol-5-carb_rd"/>
    <property type="match status" value="1"/>
</dbReference>
<dbReference type="EMBL" id="JAPFFF010000019">
    <property type="protein sequence ID" value="KAK8858161.1"/>
    <property type="molecule type" value="Genomic_DNA"/>
</dbReference>
<evidence type="ECO:0000256" key="3">
    <source>
        <dbReference type="ARBA" id="ARBA00023002"/>
    </source>
</evidence>
<evidence type="ECO:0000259" key="5">
    <source>
        <dbReference type="Pfam" id="PF14748"/>
    </source>
</evidence>
<name>A0ABR2I6Q3_9EUKA</name>
<dbReference type="Pfam" id="PF03807">
    <property type="entry name" value="F420_oxidored"/>
    <property type="match status" value="1"/>
</dbReference>
<dbReference type="InterPro" id="IPR028939">
    <property type="entry name" value="P5C_Rdtase_cat_N"/>
</dbReference>
<proteinExistence type="inferred from homology"/>
<evidence type="ECO:0008006" key="8">
    <source>
        <dbReference type="Google" id="ProtNLM"/>
    </source>
</evidence>
<feature type="domain" description="Pyrroline-5-carboxylate reductase catalytic N-terminal" evidence="4">
    <location>
        <begin position="8"/>
        <end position="100"/>
    </location>
</feature>
<dbReference type="NCBIfam" id="TIGR00112">
    <property type="entry name" value="proC"/>
    <property type="match status" value="1"/>
</dbReference>
<dbReference type="InterPro" id="IPR036291">
    <property type="entry name" value="NAD(P)-bd_dom_sf"/>
</dbReference>
<evidence type="ECO:0000313" key="7">
    <source>
        <dbReference type="Proteomes" id="UP001470230"/>
    </source>
</evidence>
<dbReference type="SUPFAM" id="SSF51735">
    <property type="entry name" value="NAD(P)-binding Rossmann-fold domains"/>
    <property type="match status" value="1"/>
</dbReference>
<comment type="similarity">
    <text evidence="1">Belongs to the pyrroline-5-carboxylate reductase family.</text>
</comment>
<dbReference type="HAMAP" id="MF_01925">
    <property type="entry name" value="P5C_reductase"/>
    <property type="match status" value="1"/>
</dbReference>